<evidence type="ECO:0000313" key="3">
    <source>
        <dbReference type="Proteomes" id="UP000780875"/>
    </source>
</evidence>
<gene>
    <name evidence="2" type="ORF">K8U61_22910</name>
</gene>
<accession>A0ABS7UJS7</accession>
<dbReference type="Proteomes" id="UP000780875">
    <property type="component" value="Unassembled WGS sequence"/>
</dbReference>
<dbReference type="InterPro" id="IPR032710">
    <property type="entry name" value="NTF2-like_dom_sf"/>
</dbReference>
<dbReference type="RefSeq" id="WP_224125333.1">
    <property type="nucleotide sequence ID" value="NZ_JAIQZJ010000021.1"/>
</dbReference>
<name>A0ABS7UJS7_9ACTN</name>
<organism evidence="2 3">
    <name type="scientific">Nocardioides mangrovi</name>
    <dbReference type="NCBI Taxonomy" id="2874580"/>
    <lineage>
        <taxon>Bacteria</taxon>
        <taxon>Bacillati</taxon>
        <taxon>Actinomycetota</taxon>
        <taxon>Actinomycetes</taxon>
        <taxon>Propionibacteriales</taxon>
        <taxon>Nocardioidaceae</taxon>
        <taxon>Nocardioides</taxon>
    </lineage>
</organism>
<reference evidence="2 3" key="1">
    <citation type="submission" date="2021-09" db="EMBL/GenBank/DDBJ databases">
        <title>Whole genome sequence of Nocardioides sp. GBK3QG-3.</title>
        <authorList>
            <person name="Tuo L."/>
        </authorList>
    </citation>
    <scope>NUCLEOTIDE SEQUENCE [LARGE SCALE GENOMIC DNA]</scope>
    <source>
        <strain evidence="2 3">GBK3QG-3</strain>
    </source>
</reference>
<proteinExistence type="predicted"/>
<comment type="caution">
    <text evidence="2">The sequence shown here is derived from an EMBL/GenBank/DDBJ whole genome shotgun (WGS) entry which is preliminary data.</text>
</comment>
<keyword evidence="3" id="KW-1185">Reference proteome</keyword>
<protein>
    <submittedName>
        <fullName evidence="2">Nuclear transport factor 2 family protein</fullName>
    </submittedName>
</protein>
<dbReference type="EMBL" id="JAIQZJ010000021">
    <property type="protein sequence ID" value="MBZ5741032.1"/>
    <property type="molecule type" value="Genomic_DNA"/>
</dbReference>
<sequence length="127" mass="13734">MTTPAPVAAWHALAEARDPSQLDALLADDCTFHSPAVHRTQEGKALTTAYLSAAIAVLGPTLTYVREWYAEDSAVLEFRAELDGITVHGVDMLTWGSDGRLVDFTVMVRPFKGLTTLMEKMAAQLAG</sequence>
<feature type="domain" description="SnoaL-like" evidence="1">
    <location>
        <begin position="7"/>
        <end position="103"/>
    </location>
</feature>
<dbReference type="InterPro" id="IPR037401">
    <property type="entry name" value="SnoaL-like"/>
</dbReference>
<dbReference type="Gene3D" id="3.10.450.50">
    <property type="match status" value="1"/>
</dbReference>
<evidence type="ECO:0000259" key="1">
    <source>
        <dbReference type="Pfam" id="PF12680"/>
    </source>
</evidence>
<dbReference type="Pfam" id="PF12680">
    <property type="entry name" value="SnoaL_2"/>
    <property type="match status" value="1"/>
</dbReference>
<evidence type="ECO:0000313" key="2">
    <source>
        <dbReference type="EMBL" id="MBZ5741032.1"/>
    </source>
</evidence>
<dbReference type="SUPFAM" id="SSF54427">
    <property type="entry name" value="NTF2-like"/>
    <property type="match status" value="1"/>
</dbReference>